<dbReference type="OrthoDB" id="3933435at2759"/>
<reference evidence="2" key="1">
    <citation type="journal article" date="2020" name="Stud. Mycol.">
        <title>101 Dothideomycetes genomes: a test case for predicting lifestyles and emergence of pathogens.</title>
        <authorList>
            <person name="Haridas S."/>
            <person name="Albert R."/>
            <person name="Binder M."/>
            <person name="Bloem J."/>
            <person name="Labutti K."/>
            <person name="Salamov A."/>
            <person name="Andreopoulos B."/>
            <person name="Baker S."/>
            <person name="Barry K."/>
            <person name="Bills G."/>
            <person name="Bluhm B."/>
            <person name="Cannon C."/>
            <person name="Castanera R."/>
            <person name="Culley D."/>
            <person name="Daum C."/>
            <person name="Ezra D."/>
            <person name="Gonzalez J."/>
            <person name="Henrissat B."/>
            <person name="Kuo A."/>
            <person name="Liang C."/>
            <person name="Lipzen A."/>
            <person name="Lutzoni F."/>
            <person name="Magnuson J."/>
            <person name="Mondo S."/>
            <person name="Nolan M."/>
            <person name="Ohm R."/>
            <person name="Pangilinan J."/>
            <person name="Park H.-J."/>
            <person name="Ramirez L."/>
            <person name="Alfaro M."/>
            <person name="Sun H."/>
            <person name="Tritt A."/>
            <person name="Yoshinaga Y."/>
            <person name="Zwiers L.-H."/>
            <person name="Turgeon B."/>
            <person name="Goodwin S."/>
            <person name="Spatafora J."/>
            <person name="Crous P."/>
            <person name="Grigoriev I."/>
        </authorList>
    </citation>
    <scope>NUCLEOTIDE SEQUENCE</scope>
    <source>
        <strain evidence="2">CBS 675.92</strain>
    </source>
</reference>
<feature type="region of interest" description="Disordered" evidence="1">
    <location>
        <begin position="315"/>
        <end position="406"/>
    </location>
</feature>
<keyword evidence="3" id="KW-1185">Reference proteome</keyword>
<dbReference type="EMBL" id="ML976980">
    <property type="protein sequence ID" value="KAF1962010.1"/>
    <property type="molecule type" value="Genomic_DNA"/>
</dbReference>
<evidence type="ECO:0000313" key="2">
    <source>
        <dbReference type="EMBL" id="KAF1962010.1"/>
    </source>
</evidence>
<feature type="compositionally biased region" description="Low complexity" evidence="1">
    <location>
        <begin position="335"/>
        <end position="363"/>
    </location>
</feature>
<protein>
    <submittedName>
        <fullName evidence="2">Uncharacterized protein</fullName>
    </submittedName>
</protein>
<gene>
    <name evidence="2" type="ORF">CC80DRAFT_488383</name>
</gene>
<accession>A0A6A5UCH4</accession>
<name>A0A6A5UCH4_9PLEO</name>
<dbReference type="Proteomes" id="UP000800035">
    <property type="component" value="Unassembled WGS sequence"/>
</dbReference>
<organism evidence="2 3">
    <name type="scientific">Byssothecium circinans</name>
    <dbReference type="NCBI Taxonomy" id="147558"/>
    <lineage>
        <taxon>Eukaryota</taxon>
        <taxon>Fungi</taxon>
        <taxon>Dikarya</taxon>
        <taxon>Ascomycota</taxon>
        <taxon>Pezizomycotina</taxon>
        <taxon>Dothideomycetes</taxon>
        <taxon>Pleosporomycetidae</taxon>
        <taxon>Pleosporales</taxon>
        <taxon>Massarineae</taxon>
        <taxon>Massarinaceae</taxon>
        <taxon>Byssothecium</taxon>
    </lineage>
</organism>
<evidence type="ECO:0000256" key="1">
    <source>
        <dbReference type="SAM" id="MobiDB-lite"/>
    </source>
</evidence>
<evidence type="ECO:0000313" key="3">
    <source>
        <dbReference type="Proteomes" id="UP000800035"/>
    </source>
</evidence>
<proteinExistence type="predicted"/>
<sequence>MCKVIQYKFACEHTYKFRRSQCNGTRAKSTRTSVKAACTAEPYIIIAFAIDCSNCQHALWDAAWKEKLRKAKEFRDRLPEKKKREEVSGAIIDAVSALVKELDEEYANAAWSIRKVFPHVQKAAVNRVKPKVLRDRISGSKRASLSLLKHEVHPEHVVLPGLQATLEDEDDGNFGVSYDPLHPIDNTNYEHPLDNIDVAQIYEEFFSEEELIGQPDDDADTGGFDASAGWDWGENEKIKSIDKNREFDEWTATTTTNQTPRDLMGWAPESETPHTKTASTITMQGLTLQDQVQDQDEVSQQEIDNVIKAFWETVNDTSCTPPPPPHPLQEESHQTVPMPETETTMNPPKTTTTTTTTIATAHPQPQPPPPPRPPPSLPPSLSATTPTPSISIFTSMAPKTLPSPSL</sequence>
<feature type="compositionally biased region" description="Pro residues" evidence="1">
    <location>
        <begin position="364"/>
        <end position="378"/>
    </location>
</feature>
<dbReference type="AlphaFoldDB" id="A0A6A5UCH4"/>
<feature type="compositionally biased region" description="Low complexity" evidence="1">
    <location>
        <begin position="379"/>
        <end position="395"/>
    </location>
</feature>